<evidence type="ECO:0008006" key="3">
    <source>
        <dbReference type="Google" id="ProtNLM"/>
    </source>
</evidence>
<reference evidence="2" key="1">
    <citation type="submission" date="2022-02" db="EMBL/GenBank/DDBJ databases">
        <title>Towards deciphering the DNA virus diversity associated with rodent species in the families Cricetidae and Heteromyidae.</title>
        <authorList>
            <person name="Lund M."/>
            <person name="Larsen B.B."/>
            <person name="Gryseels S."/>
            <person name="Kraberger S."/>
            <person name="Rowsey D.M."/>
            <person name="Steger L."/>
            <person name="Yule K.M."/>
            <person name="Upham N.S."/>
            <person name="Worobey M."/>
            <person name="Van Doorslaer K."/>
            <person name="Varsani A."/>
        </authorList>
    </citation>
    <scope>NUCLEOTIDE SEQUENCE</scope>
    <source>
        <strain evidence="2">UA08Rod_5342</strain>
    </source>
</reference>
<accession>A0A976R807</accession>
<feature type="transmembrane region" description="Helical" evidence="1">
    <location>
        <begin position="14"/>
        <end position="32"/>
    </location>
</feature>
<sequence length="66" mass="7669">MFEVDIMLQFISDYGTYIALAFTLLSDVVLWFRSRKNKKVENQSQEVLTAVKQLVDILRGSEVDKK</sequence>
<name>A0A976R807_9VIRU</name>
<evidence type="ECO:0000256" key="1">
    <source>
        <dbReference type="SAM" id="Phobius"/>
    </source>
</evidence>
<organism evidence="2">
    <name type="scientific">Sigmofec virus UA08Rod_5342</name>
    <dbReference type="NCBI Taxonomy" id="2929420"/>
    <lineage>
        <taxon>Viruses</taxon>
        <taxon>Monodnaviria</taxon>
        <taxon>Sangervirae</taxon>
        <taxon>Phixviricota</taxon>
        <taxon>Malgrandaviricetes</taxon>
        <taxon>Petitvirales</taxon>
        <taxon>Microviridae</taxon>
    </lineage>
</organism>
<keyword evidence="1" id="KW-0472">Membrane</keyword>
<protein>
    <recommendedName>
        <fullName evidence="3">Holin</fullName>
    </recommendedName>
</protein>
<keyword evidence="1" id="KW-0812">Transmembrane</keyword>
<evidence type="ECO:0000313" key="2">
    <source>
        <dbReference type="EMBL" id="UPW41160.1"/>
    </source>
</evidence>
<keyword evidence="1" id="KW-1133">Transmembrane helix</keyword>
<dbReference type="EMBL" id="OM869551">
    <property type="protein sequence ID" value="UPW41160.1"/>
    <property type="molecule type" value="Genomic_DNA"/>
</dbReference>
<proteinExistence type="predicted"/>